<feature type="region of interest" description="Disordered" evidence="7">
    <location>
        <begin position="123"/>
        <end position="143"/>
    </location>
</feature>
<dbReference type="PRINTS" id="PR00038">
    <property type="entry name" value="HTHLUXR"/>
</dbReference>
<dbReference type="Proteomes" id="UP000321857">
    <property type="component" value="Chromosome"/>
</dbReference>
<proteinExistence type="predicted"/>
<evidence type="ECO:0000259" key="8">
    <source>
        <dbReference type="PROSITE" id="PS50043"/>
    </source>
</evidence>
<reference evidence="10 11" key="1">
    <citation type="submission" date="2019-07" db="EMBL/GenBank/DDBJ databases">
        <title>Sphingomonas AE3 Genome sequencing and assembly.</title>
        <authorList>
            <person name="Kim H."/>
        </authorList>
    </citation>
    <scope>NUCLEOTIDE SEQUENCE [LARGE SCALE GENOMIC DNA]</scope>
    <source>
        <strain evidence="10 11">AE3</strain>
    </source>
</reference>
<dbReference type="GO" id="GO:0000160">
    <property type="term" value="P:phosphorelay signal transduction system"/>
    <property type="evidence" value="ECO:0007669"/>
    <property type="project" value="UniProtKB-KW"/>
</dbReference>
<evidence type="ECO:0000259" key="9">
    <source>
        <dbReference type="PROSITE" id="PS50110"/>
    </source>
</evidence>
<keyword evidence="3" id="KW-0805">Transcription regulation</keyword>
<evidence type="ECO:0000313" key="11">
    <source>
        <dbReference type="Proteomes" id="UP000321857"/>
    </source>
</evidence>
<dbReference type="OrthoDB" id="9782655at2"/>
<keyword evidence="4" id="KW-0238">DNA-binding</keyword>
<dbReference type="FunFam" id="3.40.50.2300:FF:000018">
    <property type="entry name" value="DNA-binding transcriptional regulator NtrC"/>
    <property type="match status" value="1"/>
</dbReference>
<dbReference type="Gene3D" id="3.40.50.2300">
    <property type="match status" value="1"/>
</dbReference>
<dbReference type="InterPro" id="IPR011006">
    <property type="entry name" value="CheY-like_superfamily"/>
</dbReference>
<sequence length="213" mass="23517">MNSRGPVYVVDDNIDMCLSLKALLEACEFEVDTFNSPTLFLEAIERLEPGVVLLDLRMPEMSGLEVLAQMNGFVERFPVIFITAHGEIDVAVKAIKMGAKDFLQKPFDDDALIGVIEQEMSGLQSNGDVGTTSETPRLHSLSPREREVVEALAQGLPNKVIANRLGLSVRTVEMHRARAMSRLQCRTFADLLRVVLRQGGETPQGREFGSTAE</sequence>
<keyword evidence="11" id="KW-1185">Reference proteome</keyword>
<dbReference type="InterPro" id="IPR016032">
    <property type="entry name" value="Sig_transdc_resp-reg_C-effctor"/>
</dbReference>
<feature type="domain" description="HTH luxR-type" evidence="8">
    <location>
        <begin position="134"/>
        <end position="199"/>
    </location>
</feature>
<dbReference type="PROSITE" id="PS50110">
    <property type="entry name" value="RESPONSE_REGULATORY"/>
    <property type="match status" value="1"/>
</dbReference>
<dbReference type="RefSeq" id="WP_147494867.1">
    <property type="nucleotide sequence ID" value="NZ_CP041659.1"/>
</dbReference>
<evidence type="ECO:0000256" key="5">
    <source>
        <dbReference type="ARBA" id="ARBA00023163"/>
    </source>
</evidence>
<dbReference type="AlphaFoldDB" id="A0A516IU86"/>
<evidence type="ECO:0000256" key="4">
    <source>
        <dbReference type="ARBA" id="ARBA00023125"/>
    </source>
</evidence>
<dbReference type="InterPro" id="IPR001789">
    <property type="entry name" value="Sig_transdc_resp-reg_receiver"/>
</dbReference>
<evidence type="ECO:0000313" key="10">
    <source>
        <dbReference type="EMBL" id="QDP20419.1"/>
    </source>
</evidence>
<evidence type="ECO:0000256" key="6">
    <source>
        <dbReference type="PROSITE-ProRule" id="PRU00169"/>
    </source>
</evidence>
<feature type="domain" description="Response regulatory" evidence="9">
    <location>
        <begin position="6"/>
        <end position="120"/>
    </location>
</feature>
<dbReference type="InterPro" id="IPR000792">
    <property type="entry name" value="Tscrpt_reg_LuxR_C"/>
</dbReference>
<dbReference type="EMBL" id="CP041659">
    <property type="protein sequence ID" value="QDP20419.1"/>
    <property type="molecule type" value="Genomic_DNA"/>
</dbReference>
<feature type="compositionally biased region" description="Polar residues" evidence="7">
    <location>
        <begin position="123"/>
        <end position="135"/>
    </location>
</feature>
<dbReference type="PROSITE" id="PS00622">
    <property type="entry name" value="HTH_LUXR_1"/>
    <property type="match status" value="1"/>
</dbReference>
<dbReference type="InterPro" id="IPR036388">
    <property type="entry name" value="WH-like_DNA-bd_sf"/>
</dbReference>
<dbReference type="SMART" id="SM00421">
    <property type="entry name" value="HTH_LUXR"/>
    <property type="match status" value="1"/>
</dbReference>
<evidence type="ECO:0000256" key="3">
    <source>
        <dbReference type="ARBA" id="ARBA00023015"/>
    </source>
</evidence>
<dbReference type="GO" id="GO:0003677">
    <property type="term" value="F:DNA binding"/>
    <property type="evidence" value="ECO:0007669"/>
    <property type="project" value="UniProtKB-KW"/>
</dbReference>
<dbReference type="Pfam" id="PF00072">
    <property type="entry name" value="Response_reg"/>
    <property type="match status" value="1"/>
</dbReference>
<organism evidence="10 11">
    <name type="scientific">Sphingomonas xanthus</name>
    <dbReference type="NCBI Taxonomy" id="2594473"/>
    <lineage>
        <taxon>Bacteria</taxon>
        <taxon>Pseudomonadati</taxon>
        <taxon>Pseudomonadota</taxon>
        <taxon>Alphaproteobacteria</taxon>
        <taxon>Sphingomonadales</taxon>
        <taxon>Sphingomonadaceae</taxon>
        <taxon>Sphingomonas</taxon>
    </lineage>
</organism>
<dbReference type="GO" id="GO:0006355">
    <property type="term" value="P:regulation of DNA-templated transcription"/>
    <property type="evidence" value="ECO:0007669"/>
    <property type="project" value="InterPro"/>
</dbReference>
<dbReference type="CDD" id="cd06170">
    <property type="entry name" value="LuxR_C_like"/>
    <property type="match status" value="1"/>
</dbReference>
<name>A0A516IU86_9SPHN</name>
<keyword evidence="1 6" id="KW-0597">Phosphoprotein</keyword>
<dbReference type="Gene3D" id="1.10.10.10">
    <property type="entry name" value="Winged helix-like DNA-binding domain superfamily/Winged helix DNA-binding domain"/>
    <property type="match status" value="1"/>
</dbReference>
<dbReference type="SMART" id="SM00448">
    <property type="entry name" value="REC"/>
    <property type="match status" value="1"/>
</dbReference>
<evidence type="ECO:0000256" key="1">
    <source>
        <dbReference type="ARBA" id="ARBA00022553"/>
    </source>
</evidence>
<dbReference type="PROSITE" id="PS50043">
    <property type="entry name" value="HTH_LUXR_2"/>
    <property type="match status" value="1"/>
</dbReference>
<gene>
    <name evidence="10" type="ORF">FMM02_10920</name>
</gene>
<evidence type="ECO:0000256" key="7">
    <source>
        <dbReference type="SAM" id="MobiDB-lite"/>
    </source>
</evidence>
<evidence type="ECO:0000256" key="2">
    <source>
        <dbReference type="ARBA" id="ARBA00023012"/>
    </source>
</evidence>
<protein>
    <submittedName>
        <fullName evidence="10">Response regulator transcription factor</fullName>
    </submittedName>
</protein>
<dbReference type="PANTHER" id="PTHR44688">
    <property type="entry name" value="DNA-BINDING TRANSCRIPTIONAL ACTIVATOR DEVR_DOSR"/>
    <property type="match status" value="1"/>
</dbReference>
<keyword evidence="5" id="KW-0804">Transcription</keyword>
<feature type="modified residue" description="4-aspartylphosphate" evidence="6">
    <location>
        <position position="55"/>
    </location>
</feature>
<dbReference type="Pfam" id="PF00196">
    <property type="entry name" value="GerE"/>
    <property type="match status" value="1"/>
</dbReference>
<dbReference type="SUPFAM" id="SSF52172">
    <property type="entry name" value="CheY-like"/>
    <property type="match status" value="1"/>
</dbReference>
<keyword evidence="2" id="KW-0902">Two-component regulatory system</keyword>
<accession>A0A516IU86</accession>
<dbReference type="SUPFAM" id="SSF46894">
    <property type="entry name" value="C-terminal effector domain of the bipartite response regulators"/>
    <property type="match status" value="1"/>
</dbReference>
<dbReference type="PANTHER" id="PTHR44688:SF16">
    <property type="entry name" value="DNA-BINDING TRANSCRIPTIONAL ACTIVATOR DEVR_DOSR"/>
    <property type="match status" value="1"/>
</dbReference>
<dbReference type="KEGG" id="sxa:FMM02_10920"/>